<protein>
    <recommendedName>
        <fullName evidence="3">Cro/Cl family transcriptional regulator</fullName>
    </recommendedName>
</protein>
<name>A0A558HG21_9GAMM</name>
<dbReference type="InterPro" id="IPR010982">
    <property type="entry name" value="Lambda_DNA-bd_dom_sf"/>
</dbReference>
<dbReference type="RefSeq" id="WP_144727963.1">
    <property type="nucleotide sequence ID" value="NZ_CAWOWR010000013.1"/>
</dbReference>
<dbReference type="OrthoDB" id="6693632at2"/>
<proteinExistence type="predicted"/>
<dbReference type="SUPFAM" id="SSF47413">
    <property type="entry name" value="lambda repressor-like DNA-binding domains"/>
    <property type="match status" value="1"/>
</dbReference>
<dbReference type="GO" id="GO:0003677">
    <property type="term" value="F:DNA binding"/>
    <property type="evidence" value="ECO:0007669"/>
    <property type="project" value="InterPro"/>
</dbReference>
<comment type="caution">
    <text evidence="1">The sequence shown here is derived from an EMBL/GenBank/DDBJ whole genome shotgun (WGS) entry which is preliminary data.</text>
</comment>
<sequence>MTKKDLADYFGSMAAAARALGRTRGAIQQWPEDLPARVQFEIEGRTNGKLKVSPALRKKAIV</sequence>
<dbReference type="EMBL" id="VNFH01000011">
    <property type="protein sequence ID" value="TVU68086.1"/>
    <property type="molecule type" value="Genomic_DNA"/>
</dbReference>
<gene>
    <name evidence="1" type="ORF">FQP86_14945</name>
</gene>
<evidence type="ECO:0000313" key="2">
    <source>
        <dbReference type="Proteomes" id="UP000319941"/>
    </source>
</evidence>
<organism evidence="1 2">
    <name type="scientific">Cobetia crustatorum</name>
    <dbReference type="NCBI Taxonomy" id="553385"/>
    <lineage>
        <taxon>Bacteria</taxon>
        <taxon>Pseudomonadati</taxon>
        <taxon>Pseudomonadota</taxon>
        <taxon>Gammaproteobacteria</taxon>
        <taxon>Oceanospirillales</taxon>
        <taxon>Halomonadaceae</taxon>
        <taxon>Cobetia</taxon>
    </lineage>
</organism>
<reference evidence="1 2" key="1">
    <citation type="submission" date="2019-07" db="EMBL/GenBank/DDBJ databases">
        <title>Diversity of Bacteria from Kongsfjorden, Arctic.</title>
        <authorList>
            <person name="Yu Y."/>
        </authorList>
    </citation>
    <scope>NUCLEOTIDE SEQUENCE [LARGE SCALE GENOMIC DNA]</scope>
    <source>
        <strain evidence="1 2">SM1923</strain>
    </source>
</reference>
<dbReference type="Pfam" id="PF14549">
    <property type="entry name" value="P22_Cro"/>
    <property type="match status" value="1"/>
</dbReference>
<dbReference type="AlphaFoldDB" id="A0A558HG21"/>
<keyword evidence="2" id="KW-1185">Reference proteome</keyword>
<evidence type="ECO:0000313" key="1">
    <source>
        <dbReference type="EMBL" id="TVU68086.1"/>
    </source>
</evidence>
<accession>A0A558HG21</accession>
<evidence type="ECO:0008006" key="3">
    <source>
        <dbReference type="Google" id="ProtNLM"/>
    </source>
</evidence>
<dbReference type="Gene3D" id="1.10.260.40">
    <property type="entry name" value="lambda repressor-like DNA-binding domains"/>
    <property type="match status" value="1"/>
</dbReference>
<dbReference type="Proteomes" id="UP000319941">
    <property type="component" value="Unassembled WGS sequence"/>
</dbReference>